<evidence type="ECO:0000313" key="1">
    <source>
        <dbReference type="EMBL" id="MDC0827972.1"/>
    </source>
</evidence>
<reference evidence="1" key="1">
    <citation type="submission" date="2023-01" db="EMBL/GenBank/DDBJ databases">
        <title>Human gut microbiome strain richness.</title>
        <authorList>
            <person name="Chen-Liaw A."/>
        </authorList>
    </citation>
    <scope>NUCLEOTIDE SEQUENCE</scope>
    <source>
        <strain evidence="1">D55st1_G4_D55t1_190419</strain>
    </source>
</reference>
<dbReference type="AlphaFoldDB" id="A0AAW6FS09"/>
<dbReference type="EMBL" id="JAQNCK010000009">
    <property type="protein sequence ID" value="MDC0827972.1"/>
    <property type="molecule type" value="Genomic_DNA"/>
</dbReference>
<organism evidence="1 2">
    <name type="scientific">Faecalitalea cylindroides</name>
    <dbReference type="NCBI Taxonomy" id="39483"/>
    <lineage>
        <taxon>Bacteria</taxon>
        <taxon>Bacillati</taxon>
        <taxon>Bacillota</taxon>
        <taxon>Erysipelotrichia</taxon>
        <taxon>Erysipelotrichales</taxon>
        <taxon>Erysipelotrichaceae</taxon>
        <taxon>Faecalitalea</taxon>
    </lineage>
</organism>
<name>A0AAW6FS09_9FIRM</name>
<comment type="caution">
    <text evidence="1">The sequence shown here is derived from an EMBL/GenBank/DDBJ whole genome shotgun (WGS) entry which is preliminary data.</text>
</comment>
<evidence type="ECO:0000313" key="2">
    <source>
        <dbReference type="Proteomes" id="UP001220658"/>
    </source>
</evidence>
<proteinExistence type="predicted"/>
<sequence>MEEKRLDITVNKEKAALIFDALHALYEHGDNEQKKKIIDSDILDVFNFVNLYFQTEEE</sequence>
<dbReference type="RefSeq" id="WP_195191148.1">
    <property type="nucleotide sequence ID" value="NZ_JADMUL010000011.1"/>
</dbReference>
<gene>
    <name evidence="1" type="ORF">POG00_04520</name>
</gene>
<accession>A0AAW6FS09</accession>
<protein>
    <submittedName>
        <fullName evidence="1">Uncharacterized protein</fullName>
    </submittedName>
</protein>
<dbReference type="Proteomes" id="UP001220658">
    <property type="component" value="Unassembled WGS sequence"/>
</dbReference>